<accession>A0A426YIX1</accession>
<comment type="caution">
    <text evidence="2">The sequence shown here is derived from an EMBL/GenBank/DDBJ whole genome shotgun (WGS) entry which is preliminary data.</text>
</comment>
<proteinExistence type="predicted"/>
<evidence type="ECO:0000313" key="2">
    <source>
        <dbReference type="EMBL" id="RRT51673.1"/>
    </source>
</evidence>
<evidence type="ECO:0000259" key="1">
    <source>
        <dbReference type="Pfam" id="PF13234"/>
    </source>
</evidence>
<evidence type="ECO:0000313" key="3">
    <source>
        <dbReference type="Proteomes" id="UP000287651"/>
    </source>
</evidence>
<dbReference type="EMBL" id="AMZH03012101">
    <property type="protein sequence ID" value="RRT51673.1"/>
    <property type="molecule type" value="Genomic_DNA"/>
</dbReference>
<dbReference type="AlphaFoldDB" id="A0A426YIX1"/>
<reference evidence="2 3" key="1">
    <citation type="journal article" date="2014" name="Agronomy (Basel)">
        <title>A Draft Genome Sequence for Ensete ventricosum, the Drought-Tolerant Tree Against Hunger.</title>
        <authorList>
            <person name="Harrison J."/>
            <person name="Moore K.A."/>
            <person name="Paszkiewicz K."/>
            <person name="Jones T."/>
            <person name="Grant M."/>
            <person name="Ambacheew D."/>
            <person name="Muzemil S."/>
            <person name="Studholme D.J."/>
        </authorList>
    </citation>
    <scope>NUCLEOTIDE SEQUENCE [LARGE SCALE GENOMIC DNA]</scope>
</reference>
<organism evidence="2 3">
    <name type="scientific">Ensete ventricosum</name>
    <name type="common">Abyssinian banana</name>
    <name type="synonym">Musa ensete</name>
    <dbReference type="NCBI Taxonomy" id="4639"/>
    <lineage>
        <taxon>Eukaryota</taxon>
        <taxon>Viridiplantae</taxon>
        <taxon>Streptophyta</taxon>
        <taxon>Embryophyta</taxon>
        <taxon>Tracheophyta</taxon>
        <taxon>Spermatophyta</taxon>
        <taxon>Magnoliopsida</taxon>
        <taxon>Liliopsida</taxon>
        <taxon>Zingiberales</taxon>
        <taxon>Musaceae</taxon>
        <taxon>Ensete</taxon>
    </lineage>
</organism>
<gene>
    <name evidence="2" type="ORF">B296_00050964</name>
</gene>
<dbReference type="Proteomes" id="UP000287651">
    <property type="component" value="Unassembled WGS sequence"/>
</dbReference>
<sequence length="69" mass="7576">MGRVQSHVHLVQGKRVPVPLPLISGLSSIRIAIPSDLRPTEARQNVLLAVQELGNRYPQGLPKLHPVKV</sequence>
<feature type="domain" description="Exosome RNA helicase MTR4-like beta-barrel" evidence="1">
    <location>
        <begin position="14"/>
        <end position="68"/>
    </location>
</feature>
<protein>
    <recommendedName>
        <fullName evidence="1">Exosome RNA helicase MTR4-like beta-barrel domain-containing protein</fullName>
    </recommendedName>
</protein>
<dbReference type="InterPro" id="IPR025696">
    <property type="entry name" value="Beta-barrel_MTR4"/>
</dbReference>
<dbReference type="Gene3D" id="2.40.30.300">
    <property type="match status" value="1"/>
</dbReference>
<name>A0A426YIX1_ENSVE</name>
<dbReference type="Pfam" id="PF13234">
    <property type="entry name" value="MTR4_beta-barrel"/>
    <property type="match status" value="1"/>
</dbReference>